<feature type="chain" id="PRO_5014863184" evidence="1">
    <location>
        <begin position="19"/>
        <end position="85"/>
    </location>
</feature>
<dbReference type="EMBL" id="GGFL01009542">
    <property type="protein sequence ID" value="MBW73720.1"/>
    <property type="molecule type" value="Transcribed_RNA"/>
</dbReference>
<organism evidence="2">
    <name type="scientific">Anopheles darlingi</name>
    <name type="common">Mosquito</name>
    <dbReference type="NCBI Taxonomy" id="43151"/>
    <lineage>
        <taxon>Eukaryota</taxon>
        <taxon>Metazoa</taxon>
        <taxon>Ecdysozoa</taxon>
        <taxon>Arthropoda</taxon>
        <taxon>Hexapoda</taxon>
        <taxon>Insecta</taxon>
        <taxon>Pterygota</taxon>
        <taxon>Neoptera</taxon>
        <taxon>Endopterygota</taxon>
        <taxon>Diptera</taxon>
        <taxon>Nematocera</taxon>
        <taxon>Culicoidea</taxon>
        <taxon>Culicidae</taxon>
        <taxon>Anophelinae</taxon>
        <taxon>Anopheles</taxon>
    </lineage>
</organism>
<evidence type="ECO:0000313" key="2">
    <source>
        <dbReference type="EMBL" id="MBW73720.1"/>
    </source>
</evidence>
<reference evidence="2" key="1">
    <citation type="submission" date="2018-01" db="EMBL/GenBank/DDBJ databases">
        <title>An insight into the sialome of Amazonian anophelines.</title>
        <authorList>
            <person name="Ribeiro J.M."/>
            <person name="Scarpassa V."/>
            <person name="Calvo E."/>
        </authorList>
    </citation>
    <scope>NUCLEOTIDE SEQUENCE</scope>
</reference>
<evidence type="ECO:0000256" key="1">
    <source>
        <dbReference type="SAM" id="SignalP"/>
    </source>
</evidence>
<accession>A0A2M4D815</accession>
<keyword evidence="1" id="KW-0732">Signal</keyword>
<protein>
    <submittedName>
        <fullName evidence="2">Putative secreted protein</fullName>
    </submittedName>
</protein>
<sequence length="85" mass="9189">MNFHFSLAVATAATTATAVVRRSESNLESHLTTVTAERVDRAGECCCWCMDAIGRALNRSVWRELSPATPAAAAHTHTHTVVHDV</sequence>
<feature type="signal peptide" evidence="1">
    <location>
        <begin position="1"/>
        <end position="18"/>
    </location>
</feature>
<proteinExistence type="predicted"/>
<dbReference type="AlphaFoldDB" id="A0A2M4D815"/>
<name>A0A2M4D815_ANODA</name>